<organism evidence="22">
    <name type="scientific">Lichtheimia ramosa</name>
    <dbReference type="NCBI Taxonomy" id="688394"/>
    <lineage>
        <taxon>Eukaryota</taxon>
        <taxon>Fungi</taxon>
        <taxon>Fungi incertae sedis</taxon>
        <taxon>Mucoromycota</taxon>
        <taxon>Mucoromycotina</taxon>
        <taxon>Mucoromycetes</taxon>
        <taxon>Mucorales</taxon>
        <taxon>Lichtheimiaceae</taxon>
        <taxon>Lichtheimia</taxon>
    </lineage>
</organism>
<dbReference type="OrthoDB" id="424834at2759"/>
<evidence type="ECO:0000256" key="16">
    <source>
        <dbReference type="ARBA" id="ARBA00045018"/>
    </source>
</evidence>
<accession>A0A077WGL6</accession>
<gene>
    <name evidence="22" type="ORF">LRAMOSA08862</name>
</gene>
<evidence type="ECO:0000256" key="6">
    <source>
        <dbReference type="ARBA" id="ARBA00044891"/>
    </source>
</evidence>
<feature type="region of interest" description="Disordered" evidence="19">
    <location>
        <begin position="32"/>
        <end position="54"/>
    </location>
</feature>
<feature type="transmembrane region" description="Helical" evidence="20">
    <location>
        <begin position="137"/>
        <end position="155"/>
    </location>
</feature>
<evidence type="ECO:0000256" key="7">
    <source>
        <dbReference type="ARBA" id="ARBA00044893"/>
    </source>
</evidence>
<dbReference type="PROSITE" id="PS50850">
    <property type="entry name" value="MFS"/>
    <property type="match status" value="1"/>
</dbReference>
<dbReference type="AlphaFoldDB" id="A0A077WGL6"/>
<dbReference type="InterPro" id="IPR020846">
    <property type="entry name" value="MFS_dom"/>
</dbReference>
<comment type="catalytic activity">
    <reaction evidence="3">
        <text>L-histidyl-glycine(out) = L-histidyl-glycine(in)</text>
        <dbReference type="Rhea" id="RHEA:79395"/>
        <dbReference type="ChEBI" id="CHEBI:229957"/>
    </reaction>
</comment>
<sequence length="534" mass="58462">MSENNERQQLLASRSDGTLYGIDNKLVDSISHAPSSSSSSAYNQEQHKHADIKSEDQLTTQPWKYKAVALACALFLAVGSHFAAHTLGAMKNIIKEEFGITNSEYGVLQSSVSIVNTILPVLGGVFLDAFGTAKGSIITTVLITMGNVLVSLSIHGKSMSIMVIGRILYGIGSGNVVIVQETILSQWFHGRDLAGVIGLMLTVSRLASFMAQATVIPIAEATGWYGYGFWVSDDKYLETNLSDITNVYKFSALLCLFSLLMNLVYLGLMKHLGMNQQHVFRSKRSFSWSKLLYLPHSYWLIAAMEFLLGGAWGCWLHINSEFVKMRFGYDNAKAAATASVAQVLPIFLMPVLGVCVDRYGKRTWMIIASGLTFLLSMALLGYTYLSPVVGMLLFSMSLALGPVGLVSSVPIILPLSLVGTGMGLIKSCTNIGATLFDIATGLLQDQDRHQGYDSVMIFFLCIGLLAFFGGVILVLIDWRIYSSILQQPASARNNSKTEAETLAEKRPIAGNWVYGCVYLLLASMSWVLFFRFVL</sequence>
<dbReference type="Pfam" id="PF07690">
    <property type="entry name" value="MFS_1"/>
    <property type="match status" value="1"/>
</dbReference>
<evidence type="ECO:0000256" key="9">
    <source>
        <dbReference type="ARBA" id="ARBA00044899"/>
    </source>
</evidence>
<comment type="catalytic activity">
    <reaction evidence="13">
        <text>L-alanyl-L-lysine(out) = L-alanyl-L-lysine(in)</text>
        <dbReference type="Rhea" id="RHEA:79415"/>
        <dbReference type="ChEBI" id="CHEBI:192470"/>
    </reaction>
</comment>
<comment type="function">
    <text evidence="17">Lysosomal dipeptide uniporter that selectively exports lysine, arginine or histidine-containing dipeptides with a net positive charge from the lysosome lumen into the cytosol. Could play a role in a specific type of protein O-glycosylation indirectly regulating macrophages migration and tissue invasion. Also essential for liver homeostasis.</text>
</comment>
<comment type="catalytic activity">
    <reaction evidence="4">
        <text>L-alpha-aminoacyl-L-arginine(out) = L-alpha-aminoacyl-L-arginine(in)</text>
        <dbReference type="Rhea" id="RHEA:79367"/>
        <dbReference type="ChEBI" id="CHEBI:229968"/>
    </reaction>
</comment>
<feature type="transmembrane region" description="Helical" evidence="20">
    <location>
        <begin position="167"/>
        <end position="188"/>
    </location>
</feature>
<evidence type="ECO:0000256" key="14">
    <source>
        <dbReference type="ARBA" id="ARBA00044924"/>
    </source>
</evidence>
<comment type="subunit">
    <text evidence="18">Homodimer. Interacts with lysosomal protein GLMP (via lumenal domain); the interaction starts while both proteins are still in the endoplasmic reticulum and is required for stabilization of MFSD1 in lysosomes but has no direct effect on its targeting to lysosomes or transporter activity.</text>
</comment>
<feature type="transmembrane region" description="Helical" evidence="20">
    <location>
        <begin position="209"/>
        <end position="227"/>
    </location>
</feature>
<dbReference type="InterPro" id="IPR011701">
    <property type="entry name" value="MFS"/>
</dbReference>
<evidence type="ECO:0000313" key="22">
    <source>
        <dbReference type="EMBL" id="CDS06334.1"/>
    </source>
</evidence>
<evidence type="ECO:0000256" key="2">
    <source>
        <dbReference type="ARBA" id="ARBA00044876"/>
    </source>
</evidence>
<comment type="catalytic activity">
    <reaction evidence="6">
        <text>L-lysyl-L-alpha-amino acid(out) = L-lysyl-L-alpha-amino acid(in)</text>
        <dbReference type="Rhea" id="RHEA:79387"/>
        <dbReference type="ChEBI" id="CHEBI:229965"/>
    </reaction>
</comment>
<comment type="catalytic activity">
    <reaction evidence="7">
        <text>L-alpha-aminoacyl-L-lysine(out) = L-alpha-aminoacyl-L-lysine(in)</text>
        <dbReference type="Rhea" id="RHEA:79383"/>
        <dbReference type="ChEBI" id="CHEBI:229966"/>
    </reaction>
</comment>
<dbReference type="Gene3D" id="1.20.1250.20">
    <property type="entry name" value="MFS general substrate transporter like domains"/>
    <property type="match status" value="2"/>
</dbReference>
<dbReference type="PANTHER" id="PTHR23512">
    <property type="entry name" value="MAJOR FACILITATOR SUPERFAMILY DOMAIN-CONTAINING PROTEIN 1"/>
    <property type="match status" value="1"/>
</dbReference>
<feature type="transmembrane region" description="Helical" evidence="20">
    <location>
        <begin position="291"/>
        <end position="318"/>
    </location>
</feature>
<evidence type="ECO:0000256" key="8">
    <source>
        <dbReference type="ARBA" id="ARBA00044898"/>
    </source>
</evidence>
<evidence type="ECO:0000256" key="12">
    <source>
        <dbReference type="ARBA" id="ARBA00044912"/>
    </source>
</evidence>
<evidence type="ECO:0000256" key="10">
    <source>
        <dbReference type="ARBA" id="ARBA00044900"/>
    </source>
</evidence>
<evidence type="ECO:0000259" key="21">
    <source>
        <dbReference type="PROSITE" id="PS50850"/>
    </source>
</evidence>
<protein>
    <recommendedName>
        <fullName evidence="15">Lysosomal dipeptide transporter MFSD1</fullName>
    </recommendedName>
    <alternativeName>
        <fullName evidence="16">Major facilitator superfamily domain-containing protein 1</fullName>
    </alternativeName>
</protein>
<comment type="catalytic activity">
    <reaction evidence="9">
        <text>L-arginyl-L-alpha-amino acid(out) = L-arginyl-L-alpha-amino acid(in)</text>
        <dbReference type="Rhea" id="RHEA:79371"/>
        <dbReference type="ChEBI" id="CHEBI:84315"/>
    </reaction>
</comment>
<feature type="transmembrane region" description="Helical" evidence="20">
    <location>
        <begin position="363"/>
        <end position="385"/>
    </location>
</feature>
<dbReference type="EMBL" id="LK023319">
    <property type="protein sequence ID" value="CDS06334.1"/>
    <property type="molecule type" value="Genomic_DNA"/>
</dbReference>
<evidence type="ECO:0000256" key="13">
    <source>
        <dbReference type="ARBA" id="ARBA00044919"/>
    </source>
</evidence>
<comment type="catalytic activity">
    <reaction evidence="5">
        <text>L-alpha-aminoacyl-L-histidine(out) = L-alpha-aminoacyl-L-histidine(in)</text>
        <dbReference type="Rhea" id="RHEA:79375"/>
        <dbReference type="ChEBI" id="CHEBI:229967"/>
    </reaction>
</comment>
<feature type="domain" description="Major facilitator superfamily (MFS) profile" evidence="21">
    <location>
        <begin position="66"/>
        <end position="481"/>
    </location>
</feature>
<evidence type="ECO:0000256" key="1">
    <source>
        <dbReference type="ARBA" id="ARBA00004141"/>
    </source>
</evidence>
<dbReference type="InterPro" id="IPR052187">
    <property type="entry name" value="MFSD1"/>
</dbReference>
<feature type="transmembrane region" description="Helical" evidence="20">
    <location>
        <begin position="247"/>
        <end position="268"/>
    </location>
</feature>
<comment type="catalytic activity">
    <reaction evidence="8">
        <text>L-aspartyl-L-lysine(out) = L-aspartyl-L-lysine(in)</text>
        <dbReference type="Rhea" id="RHEA:79411"/>
        <dbReference type="ChEBI" id="CHEBI:229953"/>
    </reaction>
</comment>
<evidence type="ECO:0000256" key="20">
    <source>
        <dbReference type="SAM" id="Phobius"/>
    </source>
</evidence>
<evidence type="ECO:0000256" key="18">
    <source>
        <dbReference type="ARBA" id="ARBA00046376"/>
    </source>
</evidence>
<comment type="subcellular location">
    <subcellularLocation>
        <location evidence="1">Membrane</location>
        <topology evidence="1">Multi-pass membrane protein</topology>
    </subcellularLocation>
</comment>
<feature type="compositionally biased region" description="Basic and acidic residues" evidence="19">
    <location>
        <begin position="45"/>
        <end position="54"/>
    </location>
</feature>
<comment type="catalytic activity">
    <reaction evidence="14">
        <text>L-lysyl-glycine(out) = L-lysyl-glycine(in)</text>
        <dbReference type="Rhea" id="RHEA:79407"/>
        <dbReference type="ChEBI" id="CHEBI:191202"/>
    </reaction>
</comment>
<reference evidence="22" key="1">
    <citation type="journal article" date="2014" name="Genome Announc.">
        <title>De novo whole-genome sequence and genome annotation of Lichtheimia ramosa.</title>
        <authorList>
            <person name="Linde J."/>
            <person name="Schwartze V."/>
            <person name="Binder U."/>
            <person name="Lass-Florl C."/>
            <person name="Voigt K."/>
            <person name="Horn F."/>
        </authorList>
    </citation>
    <scope>NUCLEOTIDE SEQUENCE</scope>
    <source>
        <strain evidence="22">JMRC FSU:6197</strain>
    </source>
</reference>
<comment type="catalytic activity">
    <reaction evidence="11">
        <text>L-arginyl-glycine(out) = L-arginyl-glycine(in)</text>
        <dbReference type="Rhea" id="RHEA:79391"/>
        <dbReference type="ChEBI" id="CHEBI:229955"/>
    </reaction>
</comment>
<name>A0A077WGL6_9FUNG</name>
<feature type="transmembrane region" description="Helical" evidence="20">
    <location>
        <begin position="338"/>
        <end position="356"/>
    </location>
</feature>
<feature type="transmembrane region" description="Helical" evidence="20">
    <location>
        <begin position="391"/>
        <end position="412"/>
    </location>
</feature>
<keyword evidence="20" id="KW-1133">Transmembrane helix</keyword>
<comment type="catalytic activity">
    <reaction evidence="12">
        <text>L-histidyl-L-alpha-amino acid(out) = L-histidyl-L-alpha-amino acid(in)</text>
        <dbReference type="Rhea" id="RHEA:79379"/>
        <dbReference type="ChEBI" id="CHEBI:229964"/>
    </reaction>
</comment>
<keyword evidence="20" id="KW-0472">Membrane</keyword>
<keyword evidence="20" id="KW-0812">Transmembrane</keyword>
<dbReference type="GO" id="GO:0022857">
    <property type="term" value="F:transmembrane transporter activity"/>
    <property type="evidence" value="ECO:0007669"/>
    <property type="project" value="InterPro"/>
</dbReference>
<comment type="catalytic activity">
    <reaction evidence="2">
        <text>L-lysyl-L-alanine(out) = L-lysyl-L-alanine(in)</text>
        <dbReference type="Rhea" id="RHEA:79399"/>
        <dbReference type="ChEBI" id="CHEBI:229954"/>
    </reaction>
</comment>
<feature type="transmembrane region" description="Helical" evidence="20">
    <location>
        <begin position="455"/>
        <end position="476"/>
    </location>
</feature>
<evidence type="ECO:0000256" key="5">
    <source>
        <dbReference type="ARBA" id="ARBA00044884"/>
    </source>
</evidence>
<feature type="transmembrane region" description="Helical" evidence="20">
    <location>
        <begin position="512"/>
        <end position="533"/>
    </location>
</feature>
<dbReference type="InterPro" id="IPR036259">
    <property type="entry name" value="MFS_trans_sf"/>
</dbReference>
<evidence type="ECO:0000256" key="19">
    <source>
        <dbReference type="SAM" id="MobiDB-lite"/>
    </source>
</evidence>
<dbReference type="SUPFAM" id="SSF103473">
    <property type="entry name" value="MFS general substrate transporter"/>
    <property type="match status" value="1"/>
</dbReference>
<evidence type="ECO:0000256" key="17">
    <source>
        <dbReference type="ARBA" id="ARBA00045709"/>
    </source>
</evidence>
<evidence type="ECO:0000256" key="11">
    <source>
        <dbReference type="ARBA" id="ARBA00044903"/>
    </source>
</evidence>
<dbReference type="PANTHER" id="PTHR23512:SF12">
    <property type="entry name" value="TRANSPORTER, PUTATIVE (AFU_ORTHOLOGUE AFUA_4G00260)-RELATED"/>
    <property type="match status" value="1"/>
</dbReference>
<dbReference type="GO" id="GO:0016020">
    <property type="term" value="C:membrane"/>
    <property type="evidence" value="ECO:0007669"/>
    <property type="project" value="UniProtKB-SubCell"/>
</dbReference>
<evidence type="ECO:0000256" key="3">
    <source>
        <dbReference type="ARBA" id="ARBA00044878"/>
    </source>
</evidence>
<evidence type="ECO:0000256" key="15">
    <source>
        <dbReference type="ARBA" id="ARBA00044985"/>
    </source>
</evidence>
<comment type="catalytic activity">
    <reaction evidence="10">
        <text>L-lysyl-L-lysine(out) = L-lysyl-L-lysine(in)</text>
        <dbReference type="Rhea" id="RHEA:79403"/>
        <dbReference type="ChEBI" id="CHEBI:229956"/>
    </reaction>
</comment>
<feature type="transmembrane region" description="Helical" evidence="20">
    <location>
        <begin position="67"/>
        <end position="87"/>
    </location>
</feature>
<proteinExistence type="predicted"/>
<evidence type="ECO:0000256" key="4">
    <source>
        <dbReference type="ARBA" id="ARBA00044881"/>
    </source>
</evidence>